<dbReference type="GO" id="GO:0003676">
    <property type="term" value="F:nucleic acid binding"/>
    <property type="evidence" value="ECO:0007669"/>
    <property type="project" value="InterPro"/>
</dbReference>
<dbReference type="PANTHER" id="PTHR47515">
    <property type="entry name" value="LOW CALCIUM RESPONSE LOCUS PROTEIN T"/>
    <property type="match status" value="1"/>
</dbReference>
<evidence type="ECO:0000259" key="1">
    <source>
        <dbReference type="PROSITE" id="PS50994"/>
    </source>
</evidence>
<proteinExistence type="predicted"/>
<sequence>MVLRVCDQLGVSERRACRVLGQARSTQRRRAQVQDDEPALTRRILQLATCYGRYGYRRITAMLRRDGWRVNHKRVERIWRQEGLKVPSKQPKRGRIWLNDGSCVRLRPQWTDHVWSYDFVHDRTSDGRGLRMMTVLDEYSRECLAIRVGRSLSSEDVLAVLDDLFVRRGIPEHIRSDNGSEFTAAIVRSWLATLQIRPLYIEPGSPWENGYIESFNG</sequence>
<dbReference type="Pfam" id="PF13276">
    <property type="entry name" value="HTH_21"/>
    <property type="match status" value="1"/>
</dbReference>
<protein>
    <recommendedName>
        <fullName evidence="1">Integrase catalytic domain-containing protein</fullName>
    </recommendedName>
</protein>
<dbReference type="EMBL" id="UINC01177332">
    <property type="protein sequence ID" value="SVD84912.1"/>
    <property type="molecule type" value="Genomic_DNA"/>
</dbReference>
<dbReference type="PROSITE" id="PS50994">
    <property type="entry name" value="INTEGRASE"/>
    <property type="match status" value="1"/>
</dbReference>
<dbReference type="SUPFAM" id="SSF53098">
    <property type="entry name" value="Ribonuclease H-like"/>
    <property type="match status" value="1"/>
</dbReference>
<dbReference type="Pfam" id="PF00665">
    <property type="entry name" value="rve"/>
    <property type="match status" value="1"/>
</dbReference>
<dbReference type="InterPro" id="IPR036397">
    <property type="entry name" value="RNaseH_sf"/>
</dbReference>
<evidence type="ECO:0000313" key="2">
    <source>
        <dbReference type="EMBL" id="SVD84912.1"/>
    </source>
</evidence>
<feature type="domain" description="Integrase catalytic" evidence="1">
    <location>
        <begin position="104"/>
        <end position="217"/>
    </location>
</feature>
<organism evidence="2">
    <name type="scientific">marine metagenome</name>
    <dbReference type="NCBI Taxonomy" id="408172"/>
    <lineage>
        <taxon>unclassified sequences</taxon>
        <taxon>metagenomes</taxon>
        <taxon>ecological metagenomes</taxon>
    </lineage>
</organism>
<dbReference type="Gene3D" id="3.30.420.10">
    <property type="entry name" value="Ribonuclease H-like superfamily/Ribonuclease H"/>
    <property type="match status" value="1"/>
</dbReference>
<gene>
    <name evidence="2" type="ORF">METZ01_LOCUS437766</name>
</gene>
<accession>A0A382YNR6</accession>
<dbReference type="InterPro" id="IPR025948">
    <property type="entry name" value="HTH-like_dom"/>
</dbReference>
<feature type="non-terminal residue" evidence="2">
    <location>
        <position position="217"/>
    </location>
</feature>
<reference evidence="2" key="1">
    <citation type="submission" date="2018-05" db="EMBL/GenBank/DDBJ databases">
        <authorList>
            <person name="Lanie J.A."/>
            <person name="Ng W.-L."/>
            <person name="Kazmierczak K.M."/>
            <person name="Andrzejewski T.M."/>
            <person name="Davidsen T.M."/>
            <person name="Wayne K.J."/>
            <person name="Tettelin H."/>
            <person name="Glass J.I."/>
            <person name="Rusch D."/>
            <person name="Podicherti R."/>
            <person name="Tsui H.-C.T."/>
            <person name="Winkler M.E."/>
        </authorList>
    </citation>
    <scope>NUCLEOTIDE SEQUENCE</scope>
</reference>
<dbReference type="PANTHER" id="PTHR47515:SF1">
    <property type="entry name" value="BLR2054 PROTEIN"/>
    <property type="match status" value="1"/>
</dbReference>
<dbReference type="InterPro" id="IPR048020">
    <property type="entry name" value="Transpos_IS3"/>
</dbReference>
<dbReference type="GO" id="GO:0015074">
    <property type="term" value="P:DNA integration"/>
    <property type="evidence" value="ECO:0007669"/>
    <property type="project" value="InterPro"/>
</dbReference>
<name>A0A382YNR6_9ZZZZ</name>
<dbReference type="InterPro" id="IPR012337">
    <property type="entry name" value="RNaseH-like_sf"/>
</dbReference>
<dbReference type="AlphaFoldDB" id="A0A382YNR6"/>
<dbReference type="NCBIfam" id="NF033516">
    <property type="entry name" value="transpos_IS3"/>
    <property type="match status" value="1"/>
</dbReference>
<dbReference type="InterPro" id="IPR001584">
    <property type="entry name" value="Integrase_cat-core"/>
</dbReference>